<evidence type="ECO:0000313" key="1">
    <source>
        <dbReference type="EMBL" id="TPW32873.1"/>
    </source>
</evidence>
<accession>A0A506UHU0</accession>
<gene>
    <name evidence="1" type="ORF">FJU11_01220</name>
</gene>
<reference evidence="1 2" key="1">
    <citation type="submission" date="2019-06" db="EMBL/GenBank/DDBJ databases">
        <authorList>
            <person name="Li M."/>
        </authorList>
    </citation>
    <scope>NUCLEOTIDE SEQUENCE [LARGE SCALE GENOMIC DNA]</scope>
    <source>
        <strain evidence="1 2">BGMRC6574</strain>
    </source>
</reference>
<dbReference type="EMBL" id="VHLH01000001">
    <property type="protein sequence ID" value="TPW32873.1"/>
    <property type="molecule type" value="Genomic_DNA"/>
</dbReference>
<dbReference type="OrthoDB" id="7950435at2"/>
<sequence length="63" mass="7202">MKTFECGSLVPGCEWHTSAEEEAEIVHRAVDHLREVHGERVMRESMVENVKQRIHDDGSDRAA</sequence>
<dbReference type="InterPro" id="IPR009409">
    <property type="entry name" value="DUF1059"/>
</dbReference>
<protein>
    <submittedName>
        <fullName evidence="1">DUF1059 domain-containing protein</fullName>
    </submittedName>
</protein>
<dbReference type="AlphaFoldDB" id="A0A506UHU0"/>
<comment type="caution">
    <text evidence="1">The sequence shown here is derived from an EMBL/GenBank/DDBJ whole genome shotgun (WGS) entry which is preliminary data.</text>
</comment>
<dbReference type="RefSeq" id="WP_141165176.1">
    <property type="nucleotide sequence ID" value="NZ_VHLH01000001.1"/>
</dbReference>
<dbReference type="Proteomes" id="UP000320314">
    <property type="component" value="Unassembled WGS sequence"/>
</dbReference>
<proteinExistence type="predicted"/>
<organism evidence="1 2">
    <name type="scientific">Pararhizobium mangrovi</name>
    <dbReference type="NCBI Taxonomy" id="2590452"/>
    <lineage>
        <taxon>Bacteria</taxon>
        <taxon>Pseudomonadati</taxon>
        <taxon>Pseudomonadota</taxon>
        <taxon>Alphaproteobacteria</taxon>
        <taxon>Hyphomicrobiales</taxon>
        <taxon>Rhizobiaceae</taxon>
        <taxon>Rhizobium/Agrobacterium group</taxon>
        <taxon>Pararhizobium</taxon>
    </lineage>
</organism>
<keyword evidence="2" id="KW-1185">Reference proteome</keyword>
<evidence type="ECO:0000313" key="2">
    <source>
        <dbReference type="Proteomes" id="UP000320314"/>
    </source>
</evidence>
<name>A0A506UHU0_9HYPH</name>
<dbReference type="Pfam" id="PF06348">
    <property type="entry name" value="DUF1059"/>
    <property type="match status" value="1"/>
</dbReference>